<dbReference type="EMBL" id="JACU01000015">
    <property type="protein sequence ID" value="KMS50683.1"/>
    <property type="molecule type" value="Genomic_DNA"/>
</dbReference>
<proteinExistence type="predicted"/>
<accession>A0A0J7XHQ6</accession>
<keyword evidence="1" id="KW-0472">Membrane</keyword>
<evidence type="ECO:0000313" key="2">
    <source>
        <dbReference type="EMBL" id="KMS50683.1"/>
    </source>
</evidence>
<feature type="transmembrane region" description="Helical" evidence="1">
    <location>
        <begin position="98"/>
        <end position="117"/>
    </location>
</feature>
<dbReference type="AlphaFoldDB" id="A0A0J7XHQ6"/>
<feature type="transmembrane region" description="Helical" evidence="1">
    <location>
        <begin position="31"/>
        <end position="53"/>
    </location>
</feature>
<reference evidence="2 3" key="1">
    <citation type="journal article" date="2015" name="G3 (Bethesda)">
        <title>Insights into Ongoing Evolution of the Hexachlorocyclohexane Catabolic Pathway from Comparative Genomics of Ten Sphingomonadaceae Strains.</title>
        <authorList>
            <person name="Pearce S.L."/>
            <person name="Oakeshott J.G."/>
            <person name="Pandey G."/>
        </authorList>
    </citation>
    <scope>NUCLEOTIDE SEQUENCE [LARGE SCALE GENOMIC DNA]</scope>
    <source>
        <strain evidence="2 3">LL02</strain>
    </source>
</reference>
<gene>
    <name evidence="2" type="ORF">V474_06180</name>
</gene>
<name>A0A0J7XHQ6_9SPHN</name>
<keyword evidence="1" id="KW-0812">Transmembrane</keyword>
<organism evidence="2 3">
    <name type="scientific">Novosphingobium barchaimii LL02</name>
    <dbReference type="NCBI Taxonomy" id="1114963"/>
    <lineage>
        <taxon>Bacteria</taxon>
        <taxon>Pseudomonadati</taxon>
        <taxon>Pseudomonadota</taxon>
        <taxon>Alphaproteobacteria</taxon>
        <taxon>Sphingomonadales</taxon>
        <taxon>Sphingomonadaceae</taxon>
        <taxon>Novosphingobium</taxon>
    </lineage>
</organism>
<keyword evidence="1" id="KW-1133">Transmembrane helix</keyword>
<feature type="transmembrane region" description="Helical" evidence="1">
    <location>
        <begin position="65"/>
        <end position="92"/>
    </location>
</feature>
<evidence type="ECO:0000256" key="1">
    <source>
        <dbReference type="SAM" id="Phobius"/>
    </source>
</evidence>
<keyword evidence="3" id="KW-1185">Reference proteome</keyword>
<protein>
    <submittedName>
        <fullName evidence="2">Uncharacterized protein</fullName>
    </submittedName>
</protein>
<comment type="caution">
    <text evidence="2">The sequence shown here is derived from an EMBL/GenBank/DDBJ whole genome shotgun (WGS) entry which is preliminary data.</text>
</comment>
<dbReference type="PATRIC" id="fig|1114963.3.peg.4881"/>
<evidence type="ECO:0000313" key="3">
    <source>
        <dbReference type="Proteomes" id="UP000052268"/>
    </source>
</evidence>
<dbReference type="Proteomes" id="UP000052268">
    <property type="component" value="Unassembled WGS sequence"/>
</dbReference>
<sequence>MTSIAFLIVILSSFAIFYILSRESYTEKIEAYQAYDVMEVASGALLAAVALFVSRERLHVLMMLTLPLIATFVFGGGRMNMITATVFVYIVVRESRTGHPLVLLLMAYLSFKSIGYIDSVLQYGTGFLAAR</sequence>